<dbReference type="AlphaFoldDB" id="A0A516PTY6"/>
<reference evidence="1 2" key="1">
    <citation type="submission" date="2019-07" db="EMBL/GenBank/DDBJ databases">
        <title>Microlunatus dokdonensis sp. nov. isolated from the rhizospheric soil of the wild plant Elymus tsukushiensis.</title>
        <authorList>
            <person name="Ghim S.-Y."/>
            <person name="Hwang Y.-J."/>
            <person name="Son J.-S."/>
            <person name="Shin J.-H."/>
        </authorList>
    </citation>
    <scope>NUCLEOTIDE SEQUENCE [LARGE SCALE GENOMIC DNA]</scope>
    <source>
        <strain evidence="1 2">KUDC0627</strain>
    </source>
</reference>
<sequence>MNPKAPTYEKGLYEAGKVYEQHAEPKELQLPPLIIPDESAAQVADTATSIQQQVKQAMSQFALGKKNINSDADWNAYLDGFKQMNLQGYLDIYQKAYDSRPK</sequence>
<dbReference type="EMBL" id="CP041692">
    <property type="protein sequence ID" value="QDP94612.1"/>
    <property type="molecule type" value="Genomic_DNA"/>
</dbReference>
<organism evidence="1 2">
    <name type="scientific">Microlunatus elymi</name>
    <dbReference type="NCBI Taxonomy" id="2596828"/>
    <lineage>
        <taxon>Bacteria</taxon>
        <taxon>Bacillati</taxon>
        <taxon>Actinomycetota</taxon>
        <taxon>Actinomycetes</taxon>
        <taxon>Propionibacteriales</taxon>
        <taxon>Propionibacteriaceae</taxon>
        <taxon>Microlunatus</taxon>
    </lineage>
</organism>
<dbReference type="KEGG" id="mik:FOE78_00595"/>
<keyword evidence="2" id="KW-1185">Reference proteome</keyword>
<name>A0A516PTY6_9ACTN</name>
<gene>
    <name evidence="1" type="ORF">FOE78_00595</name>
</gene>
<accession>A0A516PTY6</accession>
<dbReference type="OrthoDB" id="3225049at2"/>
<evidence type="ECO:0000313" key="1">
    <source>
        <dbReference type="EMBL" id="QDP94612.1"/>
    </source>
</evidence>
<dbReference type="RefSeq" id="WP_143984601.1">
    <property type="nucleotide sequence ID" value="NZ_CP041692.1"/>
</dbReference>
<dbReference type="Gene3D" id="3.40.190.10">
    <property type="entry name" value="Periplasmic binding protein-like II"/>
    <property type="match status" value="1"/>
</dbReference>
<protein>
    <submittedName>
        <fullName evidence="1">Uncharacterized protein</fullName>
    </submittedName>
</protein>
<dbReference type="Proteomes" id="UP000319263">
    <property type="component" value="Chromosome"/>
</dbReference>
<evidence type="ECO:0000313" key="2">
    <source>
        <dbReference type="Proteomes" id="UP000319263"/>
    </source>
</evidence>
<proteinExistence type="predicted"/>